<feature type="region of interest" description="Disordered" evidence="1">
    <location>
        <begin position="56"/>
        <end position="86"/>
    </location>
</feature>
<dbReference type="PANTHER" id="PTHR14969:SF13">
    <property type="entry name" value="AT30094P"/>
    <property type="match status" value="1"/>
</dbReference>
<dbReference type="EMBL" id="QXJC01000003">
    <property type="protein sequence ID" value="RID98762.1"/>
    <property type="molecule type" value="Genomic_DNA"/>
</dbReference>
<dbReference type="SUPFAM" id="SSF48317">
    <property type="entry name" value="Acid phosphatase/Vanadium-dependent haloperoxidase"/>
    <property type="match status" value="1"/>
</dbReference>
<feature type="domain" description="Phosphatidic acid phosphatase type 2/haloperoxidase" evidence="3">
    <location>
        <begin position="167"/>
        <end position="277"/>
    </location>
</feature>
<dbReference type="InterPro" id="IPR000326">
    <property type="entry name" value="PAP2/HPO"/>
</dbReference>
<dbReference type="PANTHER" id="PTHR14969">
    <property type="entry name" value="SPHINGOSINE-1-PHOSPHATE PHOSPHOHYDROLASE"/>
    <property type="match status" value="1"/>
</dbReference>
<proteinExistence type="predicted"/>
<dbReference type="SMART" id="SM00014">
    <property type="entry name" value="acidPPc"/>
    <property type="match status" value="1"/>
</dbReference>
<organism evidence="4 5">
    <name type="scientific">Simplicispira hankyongi</name>
    <dbReference type="NCBI Taxonomy" id="2315688"/>
    <lineage>
        <taxon>Bacteria</taxon>
        <taxon>Pseudomonadati</taxon>
        <taxon>Pseudomonadota</taxon>
        <taxon>Betaproteobacteria</taxon>
        <taxon>Burkholderiales</taxon>
        <taxon>Comamonadaceae</taxon>
        <taxon>Simplicispira</taxon>
    </lineage>
</organism>
<accession>A0A398C6Y2</accession>
<sequence>MEPHTPISRRMAMRLSVSSCPRAAGRARGKVIGRNSASGSNRARLEECCPLPIRCRTPPQTRFPDRTEGTQDAAQGADAPPGREEFDQRRPNFVLRLGVDNCMFALHLTEAVAMSLNSALFLAINGSATSPHWLTALALFATNHLPQLMAGGIAGVFVAGDRQVKLRVLHVLIAMAMAWLLARLTQHFIPVDRPFVLGLGKQLLPHAASPSFPSSHASVAFGFATAVALTAGRAYWALLALAAAVLVAWSRVYLGLHFPSDVLAGALVGATSAWLTFHIVFRRPIRSATTIGLP</sequence>
<name>A0A398C6Y2_9BURK</name>
<feature type="transmembrane region" description="Helical" evidence="2">
    <location>
        <begin position="171"/>
        <end position="191"/>
    </location>
</feature>
<dbReference type="AlphaFoldDB" id="A0A398C6Y2"/>
<evidence type="ECO:0000256" key="2">
    <source>
        <dbReference type="SAM" id="Phobius"/>
    </source>
</evidence>
<reference evidence="4 5" key="1">
    <citation type="submission" date="2018-09" db="EMBL/GenBank/DDBJ databases">
        <title>Draft genome of Simplicispira sp. NY-02.</title>
        <authorList>
            <person name="Im W.T."/>
        </authorList>
    </citation>
    <scope>NUCLEOTIDE SEQUENCE [LARGE SCALE GENOMIC DNA]</scope>
    <source>
        <strain evidence="4 5">NY-02</strain>
    </source>
</reference>
<evidence type="ECO:0000313" key="5">
    <source>
        <dbReference type="Proteomes" id="UP000266302"/>
    </source>
</evidence>
<feature type="transmembrane region" description="Helical" evidence="2">
    <location>
        <begin position="104"/>
        <end position="124"/>
    </location>
</feature>
<dbReference type="Pfam" id="PF01569">
    <property type="entry name" value="PAP2"/>
    <property type="match status" value="1"/>
</dbReference>
<comment type="caution">
    <text evidence="4">The sequence shown here is derived from an EMBL/GenBank/DDBJ whole genome shotgun (WGS) entry which is preliminary data.</text>
</comment>
<evidence type="ECO:0000256" key="1">
    <source>
        <dbReference type="SAM" id="MobiDB-lite"/>
    </source>
</evidence>
<feature type="transmembrane region" description="Helical" evidence="2">
    <location>
        <begin position="236"/>
        <end position="256"/>
    </location>
</feature>
<dbReference type="Gene3D" id="1.20.144.10">
    <property type="entry name" value="Phosphatidic acid phosphatase type 2/haloperoxidase"/>
    <property type="match status" value="1"/>
</dbReference>
<evidence type="ECO:0000313" key="4">
    <source>
        <dbReference type="EMBL" id="RID98762.1"/>
    </source>
</evidence>
<evidence type="ECO:0000259" key="3">
    <source>
        <dbReference type="SMART" id="SM00014"/>
    </source>
</evidence>
<dbReference type="Proteomes" id="UP000266302">
    <property type="component" value="Unassembled WGS sequence"/>
</dbReference>
<keyword evidence="5" id="KW-1185">Reference proteome</keyword>
<feature type="transmembrane region" description="Helical" evidence="2">
    <location>
        <begin position="211"/>
        <end position="229"/>
    </location>
</feature>
<gene>
    <name evidence="4" type="ORF">D3F03_06945</name>
</gene>
<keyword evidence="2" id="KW-0472">Membrane</keyword>
<keyword evidence="2" id="KW-0812">Transmembrane</keyword>
<keyword evidence="2" id="KW-1133">Transmembrane helix</keyword>
<feature type="transmembrane region" description="Helical" evidence="2">
    <location>
        <begin position="262"/>
        <end position="281"/>
    </location>
</feature>
<protein>
    <submittedName>
        <fullName evidence="4">Phosphatase PAP2 family protein</fullName>
    </submittedName>
</protein>
<feature type="transmembrane region" description="Helical" evidence="2">
    <location>
        <begin position="136"/>
        <end position="159"/>
    </location>
</feature>
<dbReference type="InterPro" id="IPR036938">
    <property type="entry name" value="PAP2/HPO_sf"/>
</dbReference>